<dbReference type="Pfam" id="PF00076">
    <property type="entry name" value="RRM_1"/>
    <property type="match status" value="2"/>
</dbReference>
<dbReference type="InterPro" id="IPR035979">
    <property type="entry name" value="RBD_domain_sf"/>
</dbReference>
<feature type="compositionally biased region" description="Low complexity" evidence="3">
    <location>
        <begin position="10"/>
        <end position="24"/>
    </location>
</feature>
<evidence type="ECO:0000259" key="4">
    <source>
        <dbReference type="PROSITE" id="PS50102"/>
    </source>
</evidence>
<feature type="region of interest" description="Disordered" evidence="3">
    <location>
        <begin position="1"/>
        <end position="43"/>
    </location>
</feature>
<evidence type="ECO:0000313" key="6">
    <source>
        <dbReference type="Proteomes" id="UP000094444"/>
    </source>
</evidence>
<feature type="region of interest" description="Disordered" evidence="3">
    <location>
        <begin position="150"/>
        <end position="185"/>
    </location>
</feature>
<protein>
    <submittedName>
        <fullName evidence="5">RNA recognition domain-containing protein</fullName>
    </submittedName>
</protein>
<dbReference type="Gene3D" id="3.30.70.330">
    <property type="match status" value="2"/>
</dbReference>
<dbReference type="OrthoDB" id="272703at2759"/>
<keyword evidence="1 2" id="KW-0694">RNA-binding</keyword>
<dbReference type="CDD" id="cd00590">
    <property type="entry name" value="RRM_SF"/>
    <property type="match status" value="1"/>
</dbReference>
<dbReference type="GO" id="GO:0003723">
    <property type="term" value="F:RNA binding"/>
    <property type="evidence" value="ECO:0007669"/>
    <property type="project" value="UniProtKB-UniRule"/>
</dbReference>
<evidence type="ECO:0000313" key="5">
    <source>
        <dbReference type="EMBL" id="POS75810.1"/>
    </source>
</evidence>
<accession>A0A2P5HZW0</accession>
<feature type="compositionally biased region" description="Polar residues" evidence="3">
    <location>
        <begin position="30"/>
        <end position="43"/>
    </location>
</feature>
<dbReference type="PROSITE" id="PS50102">
    <property type="entry name" value="RRM"/>
    <property type="match status" value="2"/>
</dbReference>
<keyword evidence="6" id="KW-1185">Reference proteome</keyword>
<organism evidence="5 6">
    <name type="scientific">Diaporthe helianthi</name>
    <dbReference type="NCBI Taxonomy" id="158607"/>
    <lineage>
        <taxon>Eukaryota</taxon>
        <taxon>Fungi</taxon>
        <taxon>Dikarya</taxon>
        <taxon>Ascomycota</taxon>
        <taxon>Pezizomycotina</taxon>
        <taxon>Sordariomycetes</taxon>
        <taxon>Sordariomycetidae</taxon>
        <taxon>Diaporthales</taxon>
        <taxon>Diaporthaceae</taxon>
        <taxon>Diaporthe</taxon>
    </lineage>
</organism>
<sequence>MANTSAKWTSGRSWREPSSSSSPRYGIDQLQGNSRPDPQNLNQDTDEAAKKIAEGRRIYLGNILYEVKPDEIEDMLAANGFQEDVENVHISIDAVTARNPGYCFVDFKSSDSARSALENLPGSAIRDRPVKVGPCKPKGAERAWKKPNYTPTFQRWGDWRGQRAGPGGDDDGHSSESQNQPQQGPYKALEHFQGVKENGASARVYLGGLGKMSNQVEHDEEVRGLLGGFNVIAISKRVTPHPSTRTKPGNHHYCFVDFETEADAEAVIRALGGRSVPGGRLRVSMAHGLPTSARD</sequence>
<dbReference type="SMART" id="SM00360">
    <property type="entry name" value="RRM"/>
    <property type="match status" value="2"/>
</dbReference>
<dbReference type="PANTHER" id="PTHR21245">
    <property type="entry name" value="HETEROGENEOUS NUCLEAR RIBONUCLEOPROTEIN"/>
    <property type="match status" value="1"/>
</dbReference>
<dbReference type="InterPro" id="IPR012677">
    <property type="entry name" value="Nucleotide-bd_a/b_plait_sf"/>
</dbReference>
<evidence type="ECO:0000256" key="1">
    <source>
        <dbReference type="ARBA" id="ARBA00022884"/>
    </source>
</evidence>
<dbReference type="STRING" id="158607.A0A2P5HZW0"/>
<reference evidence="5" key="1">
    <citation type="submission" date="2017-09" db="EMBL/GenBank/DDBJ databases">
        <title>Polyketide synthases of a Diaporthe helianthi virulent isolate.</title>
        <authorList>
            <person name="Baroncelli R."/>
        </authorList>
    </citation>
    <scope>NUCLEOTIDE SEQUENCE [LARGE SCALE GENOMIC DNA]</scope>
    <source>
        <strain evidence="5">7/96</strain>
    </source>
</reference>
<feature type="domain" description="RRM" evidence="4">
    <location>
        <begin position="202"/>
        <end position="288"/>
    </location>
</feature>
<dbReference type="EMBL" id="MAVT02000441">
    <property type="protein sequence ID" value="POS75810.1"/>
    <property type="molecule type" value="Genomic_DNA"/>
</dbReference>
<comment type="caution">
    <text evidence="5">The sequence shown here is derived from an EMBL/GenBank/DDBJ whole genome shotgun (WGS) entry which is preliminary data.</text>
</comment>
<proteinExistence type="predicted"/>
<dbReference type="InterPro" id="IPR000504">
    <property type="entry name" value="RRM_dom"/>
</dbReference>
<evidence type="ECO:0000256" key="3">
    <source>
        <dbReference type="SAM" id="MobiDB-lite"/>
    </source>
</evidence>
<feature type="domain" description="RRM" evidence="4">
    <location>
        <begin position="56"/>
        <end position="137"/>
    </location>
</feature>
<name>A0A2P5HZW0_DIAHE</name>
<dbReference type="Proteomes" id="UP000094444">
    <property type="component" value="Unassembled WGS sequence"/>
</dbReference>
<evidence type="ECO:0000256" key="2">
    <source>
        <dbReference type="PROSITE-ProRule" id="PRU00176"/>
    </source>
</evidence>
<dbReference type="SUPFAM" id="SSF54928">
    <property type="entry name" value="RNA-binding domain, RBD"/>
    <property type="match status" value="1"/>
</dbReference>
<dbReference type="AlphaFoldDB" id="A0A2P5HZW0"/>
<gene>
    <name evidence="5" type="ORF">DHEL01_v205794</name>
</gene>
<dbReference type="InParanoid" id="A0A2P5HZW0"/>